<feature type="non-terminal residue" evidence="1">
    <location>
        <position position="81"/>
    </location>
</feature>
<organism evidence="1">
    <name type="scientific">Arion vulgaris</name>
    <dbReference type="NCBI Taxonomy" id="1028688"/>
    <lineage>
        <taxon>Eukaryota</taxon>
        <taxon>Metazoa</taxon>
        <taxon>Spiralia</taxon>
        <taxon>Lophotrochozoa</taxon>
        <taxon>Mollusca</taxon>
        <taxon>Gastropoda</taxon>
        <taxon>Heterobranchia</taxon>
        <taxon>Euthyneura</taxon>
        <taxon>Panpulmonata</taxon>
        <taxon>Eupulmonata</taxon>
        <taxon>Stylommatophora</taxon>
        <taxon>Helicina</taxon>
        <taxon>Arionoidea</taxon>
        <taxon>Arionidae</taxon>
        <taxon>Arion</taxon>
    </lineage>
</organism>
<evidence type="ECO:0000313" key="1">
    <source>
        <dbReference type="EMBL" id="CEK80966.1"/>
    </source>
</evidence>
<name>A0A0B7ALY6_9EUPU</name>
<reference evidence="1" key="1">
    <citation type="submission" date="2014-12" db="EMBL/GenBank/DDBJ databases">
        <title>Insight into the proteome of Arion vulgaris.</title>
        <authorList>
            <person name="Aradska J."/>
            <person name="Bulat T."/>
            <person name="Smidak R."/>
            <person name="Sarate P."/>
            <person name="Gangsoo J."/>
            <person name="Sialana F."/>
            <person name="Bilban M."/>
            <person name="Lubec G."/>
        </authorList>
    </citation>
    <scope>NUCLEOTIDE SEQUENCE</scope>
    <source>
        <tissue evidence="1">Skin</tissue>
    </source>
</reference>
<feature type="non-terminal residue" evidence="1">
    <location>
        <position position="1"/>
    </location>
</feature>
<accession>A0A0B7ALY6</accession>
<protein>
    <submittedName>
        <fullName evidence="1">Uncharacterized protein</fullName>
    </submittedName>
</protein>
<gene>
    <name evidence="1" type="primary">ORF123644</name>
</gene>
<proteinExistence type="predicted"/>
<dbReference type="AlphaFoldDB" id="A0A0B7ALY6"/>
<dbReference type="EMBL" id="HACG01034101">
    <property type="protein sequence ID" value="CEK80966.1"/>
    <property type="molecule type" value="Transcribed_RNA"/>
</dbReference>
<sequence>EKGQHPALYGSDLLASPELSPIAGHATKSVRSSDIFYSHQDEGGSRPVMQLDFSSILEDQVDVGIDTSDKTGTLLHNGVSI</sequence>